<accession>A0AAE1BTW3</accession>
<feature type="region of interest" description="Disordered" evidence="1">
    <location>
        <begin position="1"/>
        <end position="30"/>
    </location>
</feature>
<proteinExistence type="predicted"/>
<keyword evidence="3" id="KW-1185">Reference proteome</keyword>
<protein>
    <submittedName>
        <fullName evidence="2">Uncharacterized protein</fullName>
    </submittedName>
</protein>
<dbReference type="AlphaFoldDB" id="A0AAE1BTW3"/>
<gene>
    <name evidence="2" type="ORF">Pcinc_036760</name>
</gene>
<dbReference type="EMBL" id="JAWQEG010005739">
    <property type="protein sequence ID" value="KAK3856956.1"/>
    <property type="molecule type" value="Genomic_DNA"/>
</dbReference>
<organism evidence="2 3">
    <name type="scientific">Petrolisthes cinctipes</name>
    <name type="common">Flat porcelain crab</name>
    <dbReference type="NCBI Taxonomy" id="88211"/>
    <lineage>
        <taxon>Eukaryota</taxon>
        <taxon>Metazoa</taxon>
        <taxon>Ecdysozoa</taxon>
        <taxon>Arthropoda</taxon>
        <taxon>Crustacea</taxon>
        <taxon>Multicrustacea</taxon>
        <taxon>Malacostraca</taxon>
        <taxon>Eumalacostraca</taxon>
        <taxon>Eucarida</taxon>
        <taxon>Decapoda</taxon>
        <taxon>Pleocyemata</taxon>
        <taxon>Anomura</taxon>
        <taxon>Galatheoidea</taxon>
        <taxon>Porcellanidae</taxon>
        <taxon>Petrolisthes</taxon>
    </lineage>
</organism>
<evidence type="ECO:0000256" key="1">
    <source>
        <dbReference type="SAM" id="MobiDB-lite"/>
    </source>
</evidence>
<evidence type="ECO:0000313" key="2">
    <source>
        <dbReference type="EMBL" id="KAK3856956.1"/>
    </source>
</evidence>
<name>A0AAE1BTW3_PETCI</name>
<comment type="caution">
    <text evidence="2">The sequence shown here is derived from an EMBL/GenBank/DDBJ whole genome shotgun (WGS) entry which is preliminary data.</text>
</comment>
<dbReference type="Proteomes" id="UP001286313">
    <property type="component" value="Unassembled WGS sequence"/>
</dbReference>
<reference evidence="2" key="1">
    <citation type="submission" date="2023-10" db="EMBL/GenBank/DDBJ databases">
        <title>Genome assemblies of two species of porcelain crab, Petrolisthes cinctipes and Petrolisthes manimaculis (Anomura: Porcellanidae).</title>
        <authorList>
            <person name="Angst P."/>
        </authorList>
    </citation>
    <scope>NUCLEOTIDE SEQUENCE</scope>
    <source>
        <strain evidence="2">PB745_01</strain>
        <tissue evidence="2">Gill</tissue>
    </source>
</reference>
<sequence>MAKRGRGYGGGGGRGRDEKEGGEEVVVDDKLDDPSCSNAAYIEEESVMRISCTSTTAIEPTEIIVEGTAINVQAHSSSDVAVHMLLEEDPTSTGAHETSICDVAKTVGDELNESLTKACYSVGNYVVASKGKYNVSFYGTAEDWYPTVDWR</sequence>
<evidence type="ECO:0000313" key="3">
    <source>
        <dbReference type="Proteomes" id="UP001286313"/>
    </source>
</evidence>